<proteinExistence type="predicted"/>
<protein>
    <submittedName>
        <fullName evidence="1">Uncharacterized protein</fullName>
    </submittedName>
</protein>
<dbReference type="EMBL" id="CM042051">
    <property type="protein sequence ID" value="KAI3728204.1"/>
    <property type="molecule type" value="Genomic_DNA"/>
</dbReference>
<keyword evidence="2" id="KW-1185">Reference proteome</keyword>
<reference evidence="1 2" key="2">
    <citation type="journal article" date="2022" name="Mol. Ecol. Resour.">
        <title>The genomes of chicory, endive, great burdock and yacon provide insights into Asteraceae paleo-polyploidization history and plant inulin production.</title>
        <authorList>
            <person name="Fan W."/>
            <person name="Wang S."/>
            <person name="Wang H."/>
            <person name="Wang A."/>
            <person name="Jiang F."/>
            <person name="Liu H."/>
            <person name="Zhao H."/>
            <person name="Xu D."/>
            <person name="Zhang Y."/>
        </authorList>
    </citation>
    <scope>NUCLEOTIDE SEQUENCE [LARGE SCALE GENOMIC DNA]</scope>
    <source>
        <strain evidence="2">cv. Niubang</strain>
    </source>
</reference>
<dbReference type="Proteomes" id="UP001055879">
    <property type="component" value="Linkage Group LG05"/>
</dbReference>
<sequence length="207" mass="23517">MARSFPTSGIPESNMFVSFTILFVFIASTIAIASPVCALIKRKKSKEEPNKKDQIKEEKTEEKGEEKPEEKQKEVETEDEDGVSSSWESSQSENEQHSGITRTTSYNVRSNPNSSQGGKLTSCMSTNDGTVRHKKRRKRKRLKKTLTKKLKHENSIVKKPIILGEKCKVPVDDEDPIVYDEKGREISTFHNKEPTVVSLARQYSRVK</sequence>
<organism evidence="1 2">
    <name type="scientific">Arctium lappa</name>
    <name type="common">Greater burdock</name>
    <name type="synonym">Lappa major</name>
    <dbReference type="NCBI Taxonomy" id="4217"/>
    <lineage>
        <taxon>Eukaryota</taxon>
        <taxon>Viridiplantae</taxon>
        <taxon>Streptophyta</taxon>
        <taxon>Embryophyta</taxon>
        <taxon>Tracheophyta</taxon>
        <taxon>Spermatophyta</taxon>
        <taxon>Magnoliopsida</taxon>
        <taxon>eudicotyledons</taxon>
        <taxon>Gunneridae</taxon>
        <taxon>Pentapetalae</taxon>
        <taxon>asterids</taxon>
        <taxon>campanulids</taxon>
        <taxon>Asterales</taxon>
        <taxon>Asteraceae</taxon>
        <taxon>Carduoideae</taxon>
        <taxon>Cardueae</taxon>
        <taxon>Arctiinae</taxon>
        <taxon>Arctium</taxon>
    </lineage>
</organism>
<evidence type="ECO:0000313" key="1">
    <source>
        <dbReference type="EMBL" id="KAI3728204.1"/>
    </source>
</evidence>
<evidence type="ECO:0000313" key="2">
    <source>
        <dbReference type="Proteomes" id="UP001055879"/>
    </source>
</evidence>
<reference evidence="2" key="1">
    <citation type="journal article" date="2022" name="Mol. Ecol. Resour.">
        <title>The genomes of chicory, endive, great burdock and yacon provide insights into Asteraceae palaeo-polyploidization history and plant inulin production.</title>
        <authorList>
            <person name="Fan W."/>
            <person name="Wang S."/>
            <person name="Wang H."/>
            <person name="Wang A."/>
            <person name="Jiang F."/>
            <person name="Liu H."/>
            <person name="Zhao H."/>
            <person name="Xu D."/>
            <person name="Zhang Y."/>
        </authorList>
    </citation>
    <scope>NUCLEOTIDE SEQUENCE [LARGE SCALE GENOMIC DNA]</scope>
    <source>
        <strain evidence="2">cv. Niubang</strain>
    </source>
</reference>
<gene>
    <name evidence="1" type="ORF">L6452_16836</name>
</gene>
<comment type="caution">
    <text evidence="1">The sequence shown here is derived from an EMBL/GenBank/DDBJ whole genome shotgun (WGS) entry which is preliminary data.</text>
</comment>
<name>A0ACB9C1P2_ARCLA</name>
<accession>A0ACB9C1P2</accession>